<comment type="caution">
    <text evidence="1">The sequence shown here is derived from an EMBL/GenBank/DDBJ whole genome shotgun (WGS) entry which is preliminary data.</text>
</comment>
<accession>A0A1Q9F6W3</accession>
<proteinExistence type="predicted"/>
<gene>
    <name evidence="1" type="ORF">AK812_SmicGene286</name>
</gene>
<keyword evidence="2" id="KW-1185">Reference proteome</keyword>
<reference evidence="1 2" key="1">
    <citation type="submission" date="2016-02" db="EMBL/GenBank/DDBJ databases">
        <title>Genome analysis of coral dinoflagellate symbionts highlights evolutionary adaptations to a symbiotic lifestyle.</title>
        <authorList>
            <person name="Aranda M."/>
            <person name="Li Y."/>
            <person name="Liew Y.J."/>
            <person name="Baumgarten S."/>
            <person name="Simakov O."/>
            <person name="Wilson M."/>
            <person name="Piel J."/>
            <person name="Ashoor H."/>
            <person name="Bougouffa S."/>
            <person name="Bajic V.B."/>
            <person name="Ryu T."/>
            <person name="Ravasi T."/>
            <person name="Bayer T."/>
            <person name="Micklem G."/>
            <person name="Kim H."/>
            <person name="Bhak J."/>
            <person name="Lajeunesse T.C."/>
            <person name="Voolstra C.R."/>
        </authorList>
    </citation>
    <scope>NUCLEOTIDE SEQUENCE [LARGE SCALE GENOMIC DNA]</scope>
    <source>
        <strain evidence="1 2">CCMP2467</strain>
    </source>
</reference>
<evidence type="ECO:0000313" key="1">
    <source>
        <dbReference type="EMBL" id="OLQ15435.1"/>
    </source>
</evidence>
<sequence>MSQLYKRAQTLTIATNDTFSTPADVCMASEAAAVQLAWKFKEWEGSQAAEPEPAAATTLSVMTTLDVVTVQSLGSSTQGVDWAATAGHVGMPHMAPRFARVARSTVWRRHVATRQHLCATLRGSGGCCTPPLGAHLALAVVNLIALDLDSSVNTHV</sequence>
<dbReference type="Proteomes" id="UP000186817">
    <property type="component" value="Unassembled WGS sequence"/>
</dbReference>
<dbReference type="EMBL" id="LSRX01000003">
    <property type="protein sequence ID" value="OLQ15435.1"/>
    <property type="molecule type" value="Genomic_DNA"/>
</dbReference>
<name>A0A1Q9F6W3_SYMMI</name>
<protein>
    <submittedName>
        <fullName evidence="1">Uncharacterized protein</fullName>
    </submittedName>
</protein>
<dbReference type="AlphaFoldDB" id="A0A1Q9F6W3"/>
<dbReference type="OrthoDB" id="10398625at2759"/>
<evidence type="ECO:0000313" key="2">
    <source>
        <dbReference type="Proteomes" id="UP000186817"/>
    </source>
</evidence>
<organism evidence="1 2">
    <name type="scientific">Symbiodinium microadriaticum</name>
    <name type="common">Dinoflagellate</name>
    <name type="synonym">Zooxanthella microadriatica</name>
    <dbReference type="NCBI Taxonomy" id="2951"/>
    <lineage>
        <taxon>Eukaryota</taxon>
        <taxon>Sar</taxon>
        <taxon>Alveolata</taxon>
        <taxon>Dinophyceae</taxon>
        <taxon>Suessiales</taxon>
        <taxon>Symbiodiniaceae</taxon>
        <taxon>Symbiodinium</taxon>
    </lineage>
</organism>